<keyword evidence="2" id="KW-0808">Transferase</keyword>
<dbReference type="InterPro" id="IPR016181">
    <property type="entry name" value="Acyl_CoA_acyltransferase"/>
</dbReference>
<dbReference type="InterPro" id="IPR000182">
    <property type="entry name" value="GNAT_dom"/>
</dbReference>
<dbReference type="Pfam" id="PF00583">
    <property type="entry name" value="Acetyltransf_1"/>
    <property type="match status" value="1"/>
</dbReference>
<dbReference type="Proteomes" id="UP001595997">
    <property type="component" value="Unassembled WGS sequence"/>
</dbReference>
<dbReference type="Gene3D" id="3.40.630.30">
    <property type="match status" value="1"/>
</dbReference>
<evidence type="ECO:0000313" key="3">
    <source>
        <dbReference type="Proteomes" id="UP001595997"/>
    </source>
</evidence>
<dbReference type="RefSeq" id="WP_386441723.1">
    <property type="nucleotide sequence ID" value="NZ_JBHSFH010000003.1"/>
</dbReference>
<evidence type="ECO:0000313" key="2">
    <source>
        <dbReference type="EMBL" id="MFC4493076.1"/>
    </source>
</evidence>
<organism evidence="2 3">
    <name type="scientific">Streptomyces ovatisporus</name>
    <dbReference type="NCBI Taxonomy" id="1128682"/>
    <lineage>
        <taxon>Bacteria</taxon>
        <taxon>Bacillati</taxon>
        <taxon>Actinomycetota</taxon>
        <taxon>Actinomycetes</taxon>
        <taxon>Kitasatosporales</taxon>
        <taxon>Streptomycetaceae</taxon>
        <taxon>Streptomyces</taxon>
    </lineage>
</organism>
<dbReference type="EMBL" id="JBHSFH010000003">
    <property type="protein sequence ID" value="MFC4493076.1"/>
    <property type="molecule type" value="Genomic_DNA"/>
</dbReference>
<dbReference type="PROSITE" id="PS51186">
    <property type="entry name" value="GNAT"/>
    <property type="match status" value="1"/>
</dbReference>
<sequence>MSTPSGTSPGPAWPARTERREDISAVRRVNLAAFETAAEADLVDALRGDPDAWLPHLSHVALAGDEAVGFALLTRCHIGDAPALALGPCAVLPEYQGRGAGSAAVRSALEAARAAGERAVVVLGHPPYYPRFGFTPCSGFGIAPPPGQEWPDDAFLALSLDGGALPRGSVCYAPAFGI</sequence>
<reference evidence="3" key="1">
    <citation type="journal article" date="2019" name="Int. J. Syst. Evol. Microbiol.">
        <title>The Global Catalogue of Microorganisms (GCM) 10K type strain sequencing project: providing services to taxonomists for standard genome sequencing and annotation.</title>
        <authorList>
            <consortium name="The Broad Institute Genomics Platform"/>
            <consortium name="The Broad Institute Genome Sequencing Center for Infectious Disease"/>
            <person name="Wu L."/>
            <person name="Ma J."/>
        </authorList>
    </citation>
    <scope>NUCLEOTIDE SEQUENCE [LARGE SCALE GENOMIC DNA]</scope>
    <source>
        <strain evidence="3">CGMCC 4.7357</strain>
    </source>
</reference>
<comment type="caution">
    <text evidence="2">The sequence shown here is derived from an EMBL/GenBank/DDBJ whole genome shotgun (WGS) entry which is preliminary data.</text>
</comment>
<accession>A0ABV9A661</accession>
<feature type="domain" description="N-acetyltransferase" evidence="1">
    <location>
        <begin position="13"/>
        <end position="161"/>
    </location>
</feature>
<evidence type="ECO:0000259" key="1">
    <source>
        <dbReference type="PROSITE" id="PS51186"/>
    </source>
</evidence>
<dbReference type="SUPFAM" id="SSF55729">
    <property type="entry name" value="Acyl-CoA N-acyltransferases (Nat)"/>
    <property type="match status" value="1"/>
</dbReference>
<proteinExistence type="predicted"/>
<name>A0ABV9A661_9ACTN</name>
<dbReference type="CDD" id="cd04301">
    <property type="entry name" value="NAT_SF"/>
    <property type="match status" value="1"/>
</dbReference>
<protein>
    <submittedName>
        <fullName evidence="2">GNAT family N-acetyltransferase</fullName>
        <ecNumber evidence="2">2.3.-.-</ecNumber>
    </submittedName>
</protein>
<gene>
    <name evidence="2" type="ORF">ACFPA8_02860</name>
</gene>
<dbReference type="GO" id="GO:0016746">
    <property type="term" value="F:acyltransferase activity"/>
    <property type="evidence" value="ECO:0007669"/>
    <property type="project" value="UniProtKB-KW"/>
</dbReference>
<keyword evidence="2" id="KW-0012">Acyltransferase</keyword>
<dbReference type="EC" id="2.3.-.-" evidence="2"/>
<keyword evidence="3" id="KW-1185">Reference proteome</keyword>